<dbReference type="EMBL" id="ADBV01021635">
    <property type="protein sequence ID" value="EJW70503.1"/>
    <property type="molecule type" value="Genomic_DNA"/>
</dbReference>
<accession>J9DLL0</accession>
<reference evidence="3" key="1">
    <citation type="submission" date="2012-08" db="EMBL/GenBank/DDBJ databases">
        <title>The Genome Sequence of Wuchereria bancrofti.</title>
        <authorList>
            <person name="Nutman T.B."/>
            <person name="Fink D.L."/>
            <person name="Russ C."/>
            <person name="Young S."/>
            <person name="Zeng Q."/>
            <person name="Koehrsen M."/>
            <person name="Alvarado L."/>
            <person name="Berlin A."/>
            <person name="Chapman S.B."/>
            <person name="Chen Z."/>
            <person name="Freedman E."/>
            <person name="Gellesch M."/>
            <person name="Goldberg J."/>
            <person name="Griggs A."/>
            <person name="Gujja S."/>
            <person name="Heilman E.R."/>
            <person name="Heiman D."/>
            <person name="Hepburn T."/>
            <person name="Howarth C."/>
            <person name="Jen D."/>
            <person name="Larson L."/>
            <person name="Lewis B."/>
            <person name="Mehta T."/>
            <person name="Park D."/>
            <person name="Pearson M."/>
            <person name="Roberts A."/>
            <person name="Saif S."/>
            <person name="Shea T."/>
            <person name="Shenoy N."/>
            <person name="Sisk P."/>
            <person name="Stolte C."/>
            <person name="Sykes S."/>
            <person name="Walk T."/>
            <person name="White J."/>
            <person name="Yandava C."/>
            <person name="Haas B."/>
            <person name="Henn M.R."/>
            <person name="Nusbaum C."/>
            <person name="Birren B."/>
        </authorList>
    </citation>
    <scope>NUCLEOTIDE SEQUENCE [LARGE SCALE GENOMIC DNA]</scope>
    <source>
        <strain evidence="3">NA</strain>
    </source>
</reference>
<gene>
    <name evidence="2" type="ORF">WUBG_18590</name>
</gene>
<protein>
    <submittedName>
        <fullName evidence="2">Uncharacterized protein</fullName>
    </submittedName>
</protein>
<dbReference type="AlphaFoldDB" id="J9DLL0"/>
<feature type="region of interest" description="Disordered" evidence="1">
    <location>
        <begin position="1"/>
        <end position="30"/>
    </location>
</feature>
<organism evidence="2 3">
    <name type="scientific">Wuchereria bancrofti</name>
    <dbReference type="NCBI Taxonomy" id="6293"/>
    <lineage>
        <taxon>Eukaryota</taxon>
        <taxon>Metazoa</taxon>
        <taxon>Ecdysozoa</taxon>
        <taxon>Nematoda</taxon>
        <taxon>Chromadorea</taxon>
        <taxon>Rhabditida</taxon>
        <taxon>Spirurina</taxon>
        <taxon>Spiruromorpha</taxon>
        <taxon>Filarioidea</taxon>
        <taxon>Onchocercidae</taxon>
        <taxon>Wuchereria</taxon>
    </lineage>
</organism>
<feature type="compositionally biased region" description="Polar residues" evidence="1">
    <location>
        <begin position="1"/>
        <end position="10"/>
    </location>
</feature>
<dbReference type="Proteomes" id="UP000004810">
    <property type="component" value="Unassembled WGS sequence"/>
</dbReference>
<evidence type="ECO:0000256" key="1">
    <source>
        <dbReference type="SAM" id="MobiDB-lite"/>
    </source>
</evidence>
<evidence type="ECO:0000313" key="2">
    <source>
        <dbReference type="EMBL" id="EJW70503.1"/>
    </source>
</evidence>
<name>J9DLL0_WUCBA</name>
<sequence>MANSAQRPSITQTPVGGPGPPRTGYSSLRSSKRGSFDIKMFWNVKHYLIKHKVVEKACYDVSVKAVQTMNGDIVLAMSGVPSTASKFAFRLSFNCQYEML</sequence>
<comment type="caution">
    <text evidence="2">The sequence shown here is derived from an EMBL/GenBank/DDBJ whole genome shotgun (WGS) entry which is preliminary data.</text>
</comment>
<evidence type="ECO:0000313" key="3">
    <source>
        <dbReference type="Proteomes" id="UP000004810"/>
    </source>
</evidence>
<proteinExistence type="predicted"/>